<protein>
    <submittedName>
        <fullName evidence="2">Uncharacterized protein</fullName>
    </submittedName>
</protein>
<feature type="compositionally biased region" description="Acidic residues" evidence="1">
    <location>
        <begin position="11"/>
        <end position="23"/>
    </location>
</feature>
<feature type="compositionally biased region" description="Basic residues" evidence="1">
    <location>
        <begin position="120"/>
        <end position="135"/>
    </location>
</feature>
<evidence type="ECO:0000313" key="2">
    <source>
        <dbReference type="EMBL" id="KAG9321561.1"/>
    </source>
</evidence>
<proteinExistence type="predicted"/>
<reference evidence="2" key="1">
    <citation type="submission" date="2021-07" db="EMBL/GenBank/DDBJ databases">
        <title>Draft genome of Mortierella alpina, strain LL118, isolated from an aspen leaf litter sample.</title>
        <authorList>
            <person name="Yang S."/>
            <person name="Vinatzer B.A."/>
        </authorList>
    </citation>
    <scope>NUCLEOTIDE SEQUENCE</scope>
    <source>
        <strain evidence="2">LL118</strain>
    </source>
</reference>
<dbReference type="EMBL" id="JAIFTL010000197">
    <property type="protein sequence ID" value="KAG9321561.1"/>
    <property type="molecule type" value="Genomic_DNA"/>
</dbReference>
<feature type="region of interest" description="Disordered" evidence="1">
    <location>
        <begin position="334"/>
        <end position="365"/>
    </location>
</feature>
<dbReference type="Proteomes" id="UP000717515">
    <property type="component" value="Unassembled WGS sequence"/>
</dbReference>
<name>A0A9P8CWU4_MORAP</name>
<evidence type="ECO:0000256" key="1">
    <source>
        <dbReference type="SAM" id="MobiDB-lite"/>
    </source>
</evidence>
<feature type="region of interest" description="Disordered" evidence="1">
    <location>
        <begin position="1"/>
        <end position="144"/>
    </location>
</feature>
<comment type="caution">
    <text evidence="2">The sequence shown here is derived from an EMBL/GenBank/DDBJ whole genome shotgun (WGS) entry which is preliminary data.</text>
</comment>
<sequence length="384" mass="40561">MAQFMSMQYDSDSDSADDLDFEPASEASSCSDDESGSDMGDAVNDAGSAACPAEPGAIVPSRTVKKAGVPAAASPELEASEAAGVQPPASSESAVGSEVPGMVDGAAPSDAPATEPVVEKKKKGPKKGTKYKKRTPATLDAAGGKAAKPVKMSKKAAAAAAAAAEAEAALRAQQQTLNIGGRFGTRVDLDHPLETFKWPYSPFTSAFMNQHRARDKMASTLHQQVQEMTTRNGEALDYLQELDHQLQLSRQDLRTSLDEIQFRKSQLRDMGLLAVDIVRKLSSSSSSSSTSPRRRLSYSAGSGNESGVGEGCEGGYASSCPTAASHLDGDRMDVDEAEGQQPPPPHQGQPSSRQHSLEGLSEGNVRSFLEKIRELEQGQRHVVL</sequence>
<accession>A0A9P8CWU4</accession>
<dbReference type="AlphaFoldDB" id="A0A9P8CWU4"/>
<gene>
    <name evidence="2" type="ORF">KVV02_008206</name>
</gene>
<evidence type="ECO:0000313" key="3">
    <source>
        <dbReference type="Proteomes" id="UP000717515"/>
    </source>
</evidence>
<feature type="compositionally biased region" description="Low complexity" evidence="1">
    <location>
        <begin position="70"/>
        <end position="83"/>
    </location>
</feature>
<feature type="compositionally biased region" description="Low complexity" evidence="1">
    <location>
        <begin position="282"/>
        <end position="291"/>
    </location>
</feature>
<organism evidence="2 3">
    <name type="scientific">Mortierella alpina</name>
    <name type="common">Oleaginous fungus</name>
    <name type="synonym">Mortierella renispora</name>
    <dbReference type="NCBI Taxonomy" id="64518"/>
    <lineage>
        <taxon>Eukaryota</taxon>
        <taxon>Fungi</taxon>
        <taxon>Fungi incertae sedis</taxon>
        <taxon>Mucoromycota</taxon>
        <taxon>Mortierellomycotina</taxon>
        <taxon>Mortierellomycetes</taxon>
        <taxon>Mortierellales</taxon>
        <taxon>Mortierellaceae</taxon>
        <taxon>Mortierella</taxon>
    </lineage>
</organism>
<feature type="compositionally biased region" description="Gly residues" evidence="1">
    <location>
        <begin position="304"/>
        <end position="313"/>
    </location>
</feature>
<feature type="region of interest" description="Disordered" evidence="1">
    <location>
        <begin position="281"/>
        <end position="313"/>
    </location>
</feature>